<name>A0A4Q0XAZ4_9FLAO</name>
<protein>
    <submittedName>
        <fullName evidence="7">RNA-binding S4 domain-containing protein</fullName>
    </submittedName>
</protein>
<dbReference type="AlphaFoldDB" id="A0A4Q0XAZ4"/>
<comment type="caution">
    <text evidence="7">The sequence shown here is derived from an EMBL/GenBank/DDBJ whole genome shotgun (WGS) entry which is preliminary data.</text>
</comment>
<evidence type="ECO:0000256" key="4">
    <source>
        <dbReference type="PROSITE-ProRule" id="PRU00182"/>
    </source>
</evidence>
<dbReference type="GO" id="GO:0003677">
    <property type="term" value="F:DNA binding"/>
    <property type="evidence" value="ECO:0007669"/>
    <property type="project" value="UniProtKB-KW"/>
</dbReference>
<dbReference type="GO" id="GO:0043023">
    <property type="term" value="F:ribosomal large subunit binding"/>
    <property type="evidence" value="ECO:0007669"/>
    <property type="project" value="InterPro"/>
</dbReference>
<dbReference type="EMBL" id="SDDZ01000020">
    <property type="protein sequence ID" value="RXJ44278.1"/>
    <property type="molecule type" value="Genomic_DNA"/>
</dbReference>
<dbReference type="SMART" id="SM00363">
    <property type="entry name" value="S4"/>
    <property type="match status" value="1"/>
</dbReference>
<reference evidence="7 8" key="1">
    <citation type="submission" date="2019-01" db="EMBL/GenBank/DDBJ databases">
        <title>Genome sequence of the Antarctic species Gelidibacter gilvus ACAM 158(T).</title>
        <authorList>
            <person name="Bowman J.P."/>
        </authorList>
    </citation>
    <scope>NUCLEOTIDE SEQUENCE [LARGE SCALE GENOMIC DNA]</scope>
    <source>
        <strain evidence="7 8">IC158</strain>
    </source>
</reference>
<evidence type="ECO:0000256" key="2">
    <source>
        <dbReference type="ARBA" id="ARBA00022884"/>
    </source>
</evidence>
<evidence type="ECO:0000256" key="1">
    <source>
        <dbReference type="ARBA" id="ARBA00008396"/>
    </source>
</evidence>
<dbReference type="PROSITE" id="PS50889">
    <property type="entry name" value="S4"/>
    <property type="match status" value="1"/>
</dbReference>
<dbReference type="SUPFAM" id="SSF55174">
    <property type="entry name" value="Alpha-L RNA-binding motif"/>
    <property type="match status" value="1"/>
</dbReference>
<accession>A0A4Q0XAZ4</accession>
<dbReference type="GO" id="GO:0003727">
    <property type="term" value="F:single-stranded RNA binding"/>
    <property type="evidence" value="ECO:0007669"/>
    <property type="project" value="InterPro"/>
</dbReference>
<dbReference type="CDD" id="cd00165">
    <property type="entry name" value="S4"/>
    <property type="match status" value="1"/>
</dbReference>
<keyword evidence="8" id="KW-1185">Reference proteome</keyword>
<keyword evidence="3" id="KW-0238">DNA-binding</keyword>
<dbReference type="InterPro" id="IPR002942">
    <property type="entry name" value="S4_RNA-bd"/>
</dbReference>
<dbReference type="OrthoDB" id="9797176at2"/>
<evidence type="ECO:0000313" key="8">
    <source>
        <dbReference type="Proteomes" id="UP000289792"/>
    </source>
</evidence>
<proteinExistence type="inferred from homology"/>
<organism evidence="7 8">
    <name type="scientific">Gelidibacter gilvus</name>
    <dbReference type="NCBI Taxonomy" id="59602"/>
    <lineage>
        <taxon>Bacteria</taxon>
        <taxon>Pseudomonadati</taxon>
        <taxon>Bacteroidota</taxon>
        <taxon>Flavobacteriia</taxon>
        <taxon>Flavobacteriales</taxon>
        <taxon>Flavobacteriaceae</taxon>
        <taxon>Gelidibacter</taxon>
    </lineage>
</organism>
<evidence type="ECO:0000256" key="3">
    <source>
        <dbReference type="ARBA" id="ARBA00023125"/>
    </source>
</evidence>
<gene>
    <name evidence="7" type="ORF">ESZ48_18510</name>
</gene>
<dbReference type="Gene3D" id="3.10.290.10">
    <property type="entry name" value="RNA-binding S4 domain"/>
    <property type="match status" value="1"/>
</dbReference>
<evidence type="ECO:0000313" key="7">
    <source>
        <dbReference type="EMBL" id="RXJ44278.1"/>
    </source>
</evidence>
<comment type="similarity">
    <text evidence="1">Belongs to the HSP15 family.</text>
</comment>
<dbReference type="Pfam" id="PF01479">
    <property type="entry name" value="S4"/>
    <property type="match status" value="1"/>
</dbReference>
<keyword evidence="2 4" id="KW-0694">RNA-binding</keyword>
<feature type="region of interest" description="Disordered" evidence="5">
    <location>
        <begin position="100"/>
        <end position="125"/>
    </location>
</feature>
<dbReference type="Proteomes" id="UP000289792">
    <property type="component" value="Unassembled WGS sequence"/>
</dbReference>
<evidence type="ECO:0000256" key="5">
    <source>
        <dbReference type="SAM" id="MobiDB-lite"/>
    </source>
</evidence>
<sequence>MRIDKFLWCVRYYKTRTIATEACKKGHIKINGQAVKPSREVYATDKVELRKDQINYQLIVNDIPPNRVGAKLVDIYRKDITPKEAFEAQELLKYSKDYYRKTGSGRPTKKDRRDIDDYYETNDDD</sequence>
<evidence type="ECO:0000259" key="6">
    <source>
        <dbReference type="SMART" id="SM00363"/>
    </source>
</evidence>
<dbReference type="InterPro" id="IPR025708">
    <property type="entry name" value="HSP15"/>
</dbReference>
<dbReference type="GO" id="GO:0034605">
    <property type="term" value="P:cellular response to heat"/>
    <property type="evidence" value="ECO:0007669"/>
    <property type="project" value="InterPro"/>
</dbReference>
<dbReference type="RefSeq" id="WP_129018994.1">
    <property type="nucleotide sequence ID" value="NZ_SDDZ01000020.1"/>
</dbReference>
<dbReference type="PIRSF" id="PIRSF016821">
    <property type="entry name" value="HSP15"/>
    <property type="match status" value="1"/>
</dbReference>
<dbReference type="InterPro" id="IPR036986">
    <property type="entry name" value="S4_RNA-bd_sf"/>
</dbReference>
<feature type="domain" description="RNA-binding S4" evidence="6">
    <location>
        <begin position="1"/>
        <end position="64"/>
    </location>
</feature>